<dbReference type="Proteomes" id="UP000278143">
    <property type="component" value="Unassembled WGS sequence"/>
</dbReference>
<evidence type="ECO:0000256" key="4">
    <source>
        <dbReference type="ARBA" id="ARBA00023098"/>
    </source>
</evidence>
<feature type="region of interest" description="Disordered" evidence="6">
    <location>
        <begin position="199"/>
        <end position="223"/>
    </location>
</feature>
<keyword evidence="5" id="KW-0175">Coiled coil</keyword>
<name>A0A4P9YXV6_9FUNG</name>
<accession>A0A4P9YXV6</accession>
<gene>
    <name evidence="7" type="ORF">SYNPS1DRAFT_24108</name>
</gene>
<dbReference type="AlphaFoldDB" id="A0A4P9YXV6"/>
<feature type="region of interest" description="Disordered" evidence="6">
    <location>
        <begin position="257"/>
        <end position="276"/>
    </location>
</feature>
<organism evidence="7 8">
    <name type="scientific">Syncephalis pseudoplumigaleata</name>
    <dbReference type="NCBI Taxonomy" id="1712513"/>
    <lineage>
        <taxon>Eukaryota</taxon>
        <taxon>Fungi</taxon>
        <taxon>Fungi incertae sedis</taxon>
        <taxon>Zoopagomycota</taxon>
        <taxon>Zoopagomycotina</taxon>
        <taxon>Zoopagomycetes</taxon>
        <taxon>Zoopagales</taxon>
        <taxon>Piptocephalidaceae</taxon>
        <taxon>Syncephalis</taxon>
    </lineage>
</organism>
<dbReference type="Gene3D" id="3.40.50.1820">
    <property type="entry name" value="alpha/beta hydrolase"/>
    <property type="match status" value="1"/>
</dbReference>
<evidence type="ECO:0000256" key="5">
    <source>
        <dbReference type="SAM" id="Coils"/>
    </source>
</evidence>
<keyword evidence="4" id="KW-0443">Lipid metabolism</keyword>
<evidence type="ECO:0000256" key="2">
    <source>
        <dbReference type="ARBA" id="ARBA00022801"/>
    </source>
</evidence>
<dbReference type="GO" id="GO:0016042">
    <property type="term" value="P:lipid catabolic process"/>
    <property type="evidence" value="ECO:0007669"/>
    <property type="project" value="UniProtKB-KW"/>
</dbReference>
<feature type="non-terminal residue" evidence="7">
    <location>
        <position position="592"/>
    </location>
</feature>
<dbReference type="SUPFAM" id="SSF53474">
    <property type="entry name" value="alpha/beta-Hydrolases"/>
    <property type="match status" value="1"/>
</dbReference>
<reference evidence="8" key="1">
    <citation type="journal article" date="2018" name="Nat. Microbiol.">
        <title>Leveraging single-cell genomics to expand the fungal tree of life.</title>
        <authorList>
            <person name="Ahrendt S.R."/>
            <person name="Quandt C.A."/>
            <person name="Ciobanu D."/>
            <person name="Clum A."/>
            <person name="Salamov A."/>
            <person name="Andreopoulos B."/>
            <person name="Cheng J.F."/>
            <person name="Woyke T."/>
            <person name="Pelin A."/>
            <person name="Henrissat B."/>
            <person name="Reynolds N.K."/>
            <person name="Benny G.L."/>
            <person name="Smith M.E."/>
            <person name="James T.Y."/>
            <person name="Grigoriev I.V."/>
        </authorList>
    </citation>
    <scope>NUCLEOTIDE SEQUENCE [LARGE SCALE GENOMIC DNA]</scope>
    <source>
        <strain evidence="8">Benny S71-1</strain>
    </source>
</reference>
<keyword evidence="8" id="KW-1185">Reference proteome</keyword>
<dbReference type="OrthoDB" id="2363873at2759"/>
<keyword evidence="2 7" id="KW-0378">Hydrolase</keyword>
<sequence length="592" mass="65187">MNAREQMPSRASVATDPFEKFWEAVESLVDRISNPVALSTVPLYNSEYSEHLRHDLALAQEPLQQTSMDAGTMSSTSGARFMPRPPRAEEGVISNAAIIEELACAQGDSAEEHAALRSHMDQFREDVRKQAQVLLQSQELVKSTLMQRSMVVGESSGQLVPQLQRRIQELEEEVRRLSADKEKQAATIAKFKHHWQRLKESAKRNQASGAQDAATAEVAEGGASESLAKSMLPKYTGPYKVGCHDIEWFGGSGRMHRGSSMTSAETATHPEDADVERAAESEPLLVRLYYPAEPRGTEHQATWLPPPAEFARLPRLVSIPLVVAITLFTKIPASMDAPVATRRPETASAAQGTGRFPVVVFSHGLGGCRTTYSGFCGELASHGFVVCAIEHRDGTASVTSVERGKRTLPYRRPRKDEDEYRMRRGQLHHRLGEVHCAWELLERLDSGDAVANSASRGFSQKQLQHRLDLRRAVMAGHSFGGATTIEALREHGMPYRCGIVLDAWMFAVSKEVDATGTGTGTTAEHSGSRARPTPPPIIAVNSQAFTRWSENYTALREHMMLWNRRQREEGGGGGDGDGAPTLQQDIYGPSWL</sequence>
<dbReference type="PANTHER" id="PTHR10272">
    <property type="entry name" value="PLATELET-ACTIVATING FACTOR ACETYLHYDROLASE"/>
    <property type="match status" value="1"/>
</dbReference>
<feature type="region of interest" description="Disordered" evidence="6">
    <location>
        <begin position="516"/>
        <end position="537"/>
    </location>
</feature>
<evidence type="ECO:0000256" key="3">
    <source>
        <dbReference type="ARBA" id="ARBA00022963"/>
    </source>
</evidence>
<dbReference type="GO" id="GO:0003847">
    <property type="term" value="F:1-alkyl-2-acetylglycerophosphocholine esterase activity"/>
    <property type="evidence" value="ECO:0007669"/>
    <property type="project" value="UniProtKB-EC"/>
</dbReference>
<evidence type="ECO:0000256" key="1">
    <source>
        <dbReference type="ARBA" id="ARBA00013201"/>
    </source>
</evidence>
<protein>
    <recommendedName>
        <fullName evidence="1">1-alkyl-2-acetylglycerophosphocholine esterase</fullName>
        <ecNumber evidence="1">3.1.1.47</ecNumber>
    </recommendedName>
</protein>
<evidence type="ECO:0000313" key="8">
    <source>
        <dbReference type="Proteomes" id="UP000278143"/>
    </source>
</evidence>
<dbReference type="PANTHER" id="PTHR10272:SF0">
    <property type="entry name" value="PLATELET-ACTIVATING FACTOR ACETYLHYDROLASE"/>
    <property type="match status" value="1"/>
</dbReference>
<evidence type="ECO:0000256" key="6">
    <source>
        <dbReference type="SAM" id="MobiDB-lite"/>
    </source>
</evidence>
<proteinExistence type="predicted"/>
<dbReference type="Pfam" id="PF03403">
    <property type="entry name" value="PAF-AH_p_II"/>
    <property type="match status" value="1"/>
</dbReference>
<feature type="coiled-coil region" evidence="5">
    <location>
        <begin position="160"/>
        <end position="187"/>
    </location>
</feature>
<keyword evidence="3" id="KW-0442">Lipid degradation</keyword>
<dbReference type="EMBL" id="KZ990668">
    <property type="protein sequence ID" value="RKP23810.1"/>
    <property type="molecule type" value="Genomic_DNA"/>
</dbReference>
<dbReference type="InterPro" id="IPR029058">
    <property type="entry name" value="AB_hydrolase_fold"/>
</dbReference>
<evidence type="ECO:0000313" key="7">
    <source>
        <dbReference type="EMBL" id="RKP23810.1"/>
    </source>
</evidence>
<dbReference type="EC" id="3.1.1.47" evidence="1"/>
<feature type="region of interest" description="Disordered" evidence="6">
    <location>
        <begin position="566"/>
        <end position="592"/>
    </location>
</feature>